<keyword evidence="10" id="KW-1185">Reference proteome</keyword>
<dbReference type="InterPro" id="IPR006233">
    <property type="entry name" value="Cys_b_lyase_bac"/>
</dbReference>
<evidence type="ECO:0000256" key="6">
    <source>
        <dbReference type="ARBA" id="ARBA00047517"/>
    </source>
</evidence>
<evidence type="ECO:0000256" key="1">
    <source>
        <dbReference type="ARBA" id="ARBA00001933"/>
    </source>
</evidence>
<gene>
    <name evidence="9" type="ORF">ITX56_16955</name>
</gene>
<dbReference type="PIRSF" id="PIRSF001434">
    <property type="entry name" value="CGS"/>
    <property type="match status" value="1"/>
</dbReference>
<comment type="caution">
    <text evidence="9">The sequence shown here is derived from an EMBL/GenBank/DDBJ whole genome shotgun (WGS) entry which is preliminary data.</text>
</comment>
<dbReference type="Proteomes" id="UP000706580">
    <property type="component" value="Unassembled WGS sequence"/>
</dbReference>
<evidence type="ECO:0000256" key="8">
    <source>
        <dbReference type="RuleBase" id="RU362118"/>
    </source>
</evidence>
<dbReference type="Pfam" id="PF01053">
    <property type="entry name" value="Cys_Met_Meta_PP"/>
    <property type="match status" value="1"/>
</dbReference>
<protein>
    <submittedName>
        <fullName evidence="9">PLP-dependent transferase</fullName>
    </submittedName>
</protein>
<keyword evidence="4" id="KW-0456">Lyase</keyword>
<accession>A0ABS7RYU7</accession>
<dbReference type="PANTHER" id="PTHR43500">
    <property type="entry name" value="CYSTATHIONINE BETA-LYASE-RELATED"/>
    <property type="match status" value="1"/>
</dbReference>
<organism evidence="9 10">
    <name type="scientific">Leclercia barmai</name>
    <dbReference type="NCBI Taxonomy" id="2785629"/>
    <lineage>
        <taxon>Bacteria</taxon>
        <taxon>Pseudomonadati</taxon>
        <taxon>Pseudomonadota</taxon>
        <taxon>Gammaproteobacteria</taxon>
        <taxon>Enterobacterales</taxon>
        <taxon>Enterobacteriaceae</taxon>
        <taxon>Leclercia</taxon>
    </lineage>
</organism>
<comment type="similarity">
    <text evidence="2 8">Belongs to the trans-sulfuration enzymes family.</text>
</comment>
<evidence type="ECO:0000256" key="4">
    <source>
        <dbReference type="ARBA" id="ARBA00023239"/>
    </source>
</evidence>
<dbReference type="RefSeq" id="WP_223075145.1">
    <property type="nucleotide sequence ID" value="NZ_JADMNK010000010.1"/>
</dbReference>
<dbReference type="Gene3D" id="3.90.1150.10">
    <property type="entry name" value="Aspartate Aminotransferase, domain 1"/>
    <property type="match status" value="1"/>
</dbReference>
<dbReference type="InterPro" id="IPR054542">
    <property type="entry name" value="Cys_met_metab_PP"/>
</dbReference>
<dbReference type="PANTHER" id="PTHR43500:SF1">
    <property type="entry name" value="CYSTATHIONINE BETA-LYASE-RELATED"/>
    <property type="match status" value="1"/>
</dbReference>
<evidence type="ECO:0000256" key="5">
    <source>
        <dbReference type="ARBA" id="ARBA00046315"/>
    </source>
</evidence>
<dbReference type="SUPFAM" id="SSF53383">
    <property type="entry name" value="PLP-dependent transferases"/>
    <property type="match status" value="1"/>
</dbReference>
<evidence type="ECO:0000313" key="10">
    <source>
        <dbReference type="Proteomes" id="UP000706580"/>
    </source>
</evidence>
<evidence type="ECO:0000256" key="7">
    <source>
        <dbReference type="ARBA" id="ARBA00047625"/>
    </source>
</evidence>
<dbReference type="EMBL" id="JADMNK010000010">
    <property type="protein sequence ID" value="MBZ0059460.1"/>
    <property type="molecule type" value="Genomic_DNA"/>
</dbReference>
<sequence length="393" mass="42743">MKTADSENIITGIETALVHLGRESAEITNSVNPPLVRASTTVFRTLSEFKNSYKGVVFESPRYGRSGTSTNFELQAAMARISNAETCIATSSGLSAIAAVISAHASQGSHILVQRNVYGPTKALCDNSLNMIGSRVEYFDNAVDLETMINEATTLIFIEVPASLTMDMIDVRAVCLTAKKRNIPVACDGTWGTPVFFDAHALGVDISIHAATKYINGHSDLMMGLVTGSYDALASTRVWCDRFGSHASADACWLVLRGLRTLAVRMKQHHENAREVANFLCELPAIKKVMFPALPPDPGHSLWKSQFTGAPGPFTVELKNCNETSFELFINSLKLFGLGTSWGGFESLVMPAVPHHLRSLAVLPDEGRLVRLHIGLESPRDLCNDLERALAHL</sequence>
<dbReference type="InterPro" id="IPR015422">
    <property type="entry name" value="PyrdxlP-dep_Trfase_small"/>
</dbReference>
<comment type="pathway">
    <text evidence="5">Amino-acid biosynthesis; L-methionine biosynthesis via de novo pathway; L-homocysteine from L-cystathionine: step 1/1.</text>
</comment>
<evidence type="ECO:0000256" key="2">
    <source>
        <dbReference type="ARBA" id="ARBA00009077"/>
    </source>
</evidence>
<proteinExistence type="inferred from homology"/>
<dbReference type="GO" id="GO:0016740">
    <property type="term" value="F:transferase activity"/>
    <property type="evidence" value="ECO:0007669"/>
    <property type="project" value="UniProtKB-KW"/>
</dbReference>
<name>A0ABS7RYU7_9ENTR</name>
<comment type="catalytic activity">
    <reaction evidence="6">
        <text>L,L-cystathionine + H2O = L-homocysteine + pyruvate + NH4(+)</text>
        <dbReference type="Rhea" id="RHEA:13965"/>
        <dbReference type="ChEBI" id="CHEBI:15361"/>
        <dbReference type="ChEBI" id="CHEBI:15377"/>
        <dbReference type="ChEBI" id="CHEBI:28938"/>
        <dbReference type="ChEBI" id="CHEBI:58161"/>
        <dbReference type="ChEBI" id="CHEBI:58199"/>
    </reaction>
</comment>
<evidence type="ECO:0000256" key="3">
    <source>
        <dbReference type="ARBA" id="ARBA00022898"/>
    </source>
</evidence>
<dbReference type="InterPro" id="IPR015424">
    <property type="entry name" value="PyrdxlP-dep_Trfase"/>
</dbReference>
<keyword evidence="3 8" id="KW-0663">Pyridoxal phosphate</keyword>
<comment type="catalytic activity">
    <reaction evidence="7">
        <text>an S-substituted L-cysteine + H2O = a thiol + pyruvate + NH4(+)</text>
        <dbReference type="Rhea" id="RHEA:18121"/>
        <dbReference type="ChEBI" id="CHEBI:15361"/>
        <dbReference type="ChEBI" id="CHEBI:15377"/>
        <dbReference type="ChEBI" id="CHEBI:28938"/>
        <dbReference type="ChEBI" id="CHEBI:29256"/>
        <dbReference type="ChEBI" id="CHEBI:58717"/>
        <dbReference type="EC" id="4.4.1.13"/>
    </reaction>
</comment>
<dbReference type="PROSITE" id="PS00868">
    <property type="entry name" value="CYS_MET_METAB_PP"/>
    <property type="match status" value="1"/>
</dbReference>
<dbReference type="InterPro" id="IPR000277">
    <property type="entry name" value="Cys/Met-Metab_PyrdxlP-dep_enz"/>
</dbReference>
<evidence type="ECO:0000313" key="9">
    <source>
        <dbReference type="EMBL" id="MBZ0059460.1"/>
    </source>
</evidence>
<comment type="cofactor">
    <cofactor evidence="1 8">
        <name>pyridoxal 5'-phosphate</name>
        <dbReference type="ChEBI" id="CHEBI:597326"/>
    </cofactor>
</comment>
<keyword evidence="9" id="KW-0808">Transferase</keyword>
<reference evidence="9 10" key="1">
    <citation type="submission" date="2020-11" db="EMBL/GenBank/DDBJ databases">
        <title>Draft Genome of Enterobacter sp. strain EMC7.</title>
        <authorList>
            <person name="Barman P."/>
            <person name="Sinha S."/>
            <person name="Sen S."/>
            <person name="Chakraborty R."/>
        </authorList>
    </citation>
    <scope>NUCLEOTIDE SEQUENCE [LARGE SCALE GENOMIC DNA]</scope>
    <source>
        <strain evidence="9 10">EMC7</strain>
    </source>
</reference>
<dbReference type="InterPro" id="IPR015421">
    <property type="entry name" value="PyrdxlP-dep_Trfase_major"/>
</dbReference>
<dbReference type="Gene3D" id="3.40.640.10">
    <property type="entry name" value="Type I PLP-dependent aspartate aminotransferase-like (Major domain)"/>
    <property type="match status" value="1"/>
</dbReference>